<dbReference type="OrthoDB" id="9806127at2"/>
<dbReference type="GO" id="GO:0016887">
    <property type="term" value="F:ATP hydrolysis activity"/>
    <property type="evidence" value="ECO:0007669"/>
    <property type="project" value="InterPro"/>
</dbReference>
<comment type="subcellular location">
    <subcellularLocation>
        <location evidence="1">Cell membrane</location>
        <topology evidence="1">Multi-pass membrane protein</topology>
    </subcellularLocation>
</comment>
<organism evidence="10 11">
    <name type="scientific">Lawsonella clevelandensis</name>
    <dbReference type="NCBI Taxonomy" id="1528099"/>
    <lineage>
        <taxon>Bacteria</taxon>
        <taxon>Bacillati</taxon>
        <taxon>Actinomycetota</taxon>
        <taxon>Actinomycetes</taxon>
        <taxon>Mycobacteriales</taxon>
        <taxon>Lawsonellaceae</taxon>
        <taxon>Lawsonella</taxon>
    </lineage>
</organism>
<feature type="domain" description="ABC transmembrane type-1" evidence="9">
    <location>
        <begin position="27"/>
        <end position="314"/>
    </location>
</feature>
<evidence type="ECO:0008006" key="12">
    <source>
        <dbReference type="Google" id="ProtNLM"/>
    </source>
</evidence>
<feature type="transmembrane region" description="Helical" evidence="7">
    <location>
        <begin position="64"/>
        <end position="84"/>
    </location>
</feature>
<dbReference type="Gene3D" id="1.20.1560.10">
    <property type="entry name" value="ABC transporter type 1, transmembrane domain"/>
    <property type="match status" value="1"/>
</dbReference>
<dbReference type="AlphaFoldDB" id="A0A0M3TBU2"/>
<dbReference type="NCBIfam" id="TIGR02857">
    <property type="entry name" value="CydD"/>
    <property type="match status" value="1"/>
</dbReference>
<accession>A0A0M3TBU2</accession>
<dbReference type="SMART" id="SM00382">
    <property type="entry name" value="AAA"/>
    <property type="match status" value="1"/>
</dbReference>
<keyword evidence="3" id="KW-0547">Nucleotide-binding</keyword>
<dbReference type="RefSeq" id="WP_053962262.1">
    <property type="nucleotide sequence ID" value="NZ_CP009312.1"/>
</dbReference>
<keyword evidence="5 7" id="KW-1133">Transmembrane helix</keyword>
<dbReference type="GO" id="GO:0042883">
    <property type="term" value="P:cysteine transport"/>
    <property type="evidence" value="ECO:0007669"/>
    <property type="project" value="InterPro"/>
</dbReference>
<feature type="transmembrane region" description="Helical" evidence="7">
    <location>
        <begin position="249"/>
        <end position="270"/>
    </location>
</feature>
<evidence type="ECO:0000256" key="1">
    <source>
        <dbReference type="ARBA" id="ARBA00004651"/>
    </source>
</evidence>
<evidence type="ECO:0000256" key="4">
    <source>
        <dbReference type="ARBA" id="ARBA00022840"/>
    </source>
</evidence>
<dbReference type="SUPFAM" id="SSF90123">
    <property type="entry name" value="ABC transporter transmembrane region"/>
    <property type="match status" value="1"/>
</dbReference>
<evidence type="ECO:0000256" key="7">
    <source>
        <dbReference type="SAM" id="Phobius"/>
    </source>
</evidence>
<dbReference type="GeneID" id="84895125"/>
<dbReference type="PROSITE" id="PS50893">
    <property type="entry name" value="ABC_TRANSPORTER_2"/>
    <property type="match status" value="1"/>
</dbReference>
<dbReference type="EMBL" id="CP012390">
    <property type="protein sequence ID" value="ALE19224.1"/>
    <property type="molecule type" value="Genomic_DNA"/>
</dbReference>
<dbReference type="InterPro" id="IPR036640">
    <property type="entry name" value="ABC1_TM_sf"/>
</dbReference>
<dbReference type="Pfam" id="PF00005">
    <property type="entry name" value="ABC_tran"/>
    <property type="match status" value="1"/>
</dbReference>
<dbReference type="PATRIC" id="fig|1562462.4.peg.1269"/>
<evidence type="ECO:0000259" key="8">
    <source>
        <dbReference type="PROSITE" id="PS50893"/>
    </source>
</evidence>
<dbReference type="GO" id="GO:0005886">
    <property type="term" value="C:plasma membrane"/>
    <property type="evidence" value="ECO:0007669"/>
    <property type="project" value="UniProtKB-SubCell"/>
</dbReference>
<sequence length="605" mass="65137">MKNNKERRQPPIDPRLWKASRSARSYLVLSVVVGVLIATQMIVVAWCIATITSGIITTPSTRHLNAWTLELSLLAGMIVLRALTGWVQDRFAHRSAGRVVLDLRLALLRAARRTNPRVLAAHRDELRTIATSGLDGLPAYLISYVPALMLAATVSPLTWLAILWADRLSAIIIAITIPLIPLFMILVGMLTEERTRRHLNSMKTLSSTLLDLVAGLPTLISLGREKGPAHTVRKVGEDHFAASMSSLRIAFLSSAVLELLSTLCVALVAVELGFRLMGYTGQVPLFNAVFVLILVADVYKPLRTVGSKFHDSEDGQHAADRAFTAIALADERSHHQPETDTFGTLAPASRITVTDLTISSRGAYAPYQLSFTAEPGQITVLTGANGVGKSTSFLSILGMSGMLPGDPGVYGSITVDGHLVTDIPTAHLWDHVSWLPQRAALIAGTVRDNLGVPTTAGDTTAGKTKSPQQLDMAAIAEAAQQTGFDLVLDQLPDGYDTWLGSGGLGLSLGQRQRLALTRTLADTTRHVLLLDEPTAHLDGEAEDRVIARLRQRASTGDTILIVGHRDKLLQAADKVVPVARLDKDTEVSEETSLIPTLAPTAEEVG</sequence>
<evidence type="ECO:0000256" key="3">
    <source>
        <dbReference type="ARBA" id="ARBA00022741"/>
    </source>
</evidence>
<dbReference type="Gene3D" id="3.40.50.300">
    <property type="entry name" value="P-loop containing nucleotide triphosphate hydrolases"/>
    <property type="match status" value="1"/>
</dbReference>
<dbReference type="GO" id="GO:0140359">
    <property type="term" value="F:ABC-type transporter activity"/>
    <property type="evidence" value="ECO:0007669"/>
    <property type="project" value="InterPro"/>
</dbReference>
<dbReference type="PANTHER" id="PTHR24221">
    <property type="entry name" value="ATP-BINDING CASSETTE SUB-FAMILY B"/>
    <property type="match status" value="1"/>
</dbReference>
<dbReference type="SUPFAM" id="SSF52540">
    <property type="entry name" value="P-loop containing nucleoside triphosphate hydrolases"/>
    <property type="match status" value="1"/>
</dbReference>
<protein>
    <recommendedName>
        <fullName evidence="12">Thiol reductant ABC exporter subunit CydD</fullName>
    </recommendedName>
</protein>
<feature type="transmembrane region" description="Helical" evidence="7">
    <location>
        <begin position="168"/>
        <end position="190"/>
    </location>
</feature>
<dbReference type="InterPro" id="IPR003593">
    <property type="entry name" value="AAA+_ATPase"/>
</dbReference>
<feature type="transmembrane region" description="Helical" evidence="7">
    <location>
        <begin position="26"/>
        <end position="52"/>
    </location>
</feature>
<evidence type="ECO:0000259" key="9">
    <source>
        <dbReference type="PROSITE" id="PS50929"/>
    </source>
</evidence>
<dbReference type="InterPro" id="IPR014216">
    <property type="entry name" value="ABC_transptr_CydD"/>
</dbReference>
<dbReference type="KEGG" id="cbq:AL705_06170"/>
<evidence type="ECO:0000256" key="6">
    <source>
        <dbReference type="ARBA" id="ARBA00023136"/>
    </source>
</evidence>
<dbReference type="InterPro" id="IPR039421">
    <property type="entry name" value="Type_1_exporter"/>
</dbReference>
<evidence type="ECO:0000256" key="2">
    <source>
        <dbReference type="ARBA" id="ARBA00022692"/>
    </source>
</evidence>
<gene>
    <name evidence="10" type="ORF">AL705_06170</name>
</gene>
<dbReference type="STRING" id="1528099.AL705_06170"/>
<dbReference type="InterPro" id="IPR027417">
    <property type="entry name" value="P-loop_NTPase"/>
</dbReference>
<dbReference type="CDD" id="cd18584">
    <property type="entry name" value="ABC_6TM_AarD_CydD"/>
    <property type="match status" value="1"/>
</dbReference>
<dbReference type="InterPro" id="IPR003439">
    <property type="entry name" value="ABC_transporter-like_ATP-bd"/>
</dbReference>
<feature type="transmembrane region" description="Helical" evidence="7">
    <location>
        <begin position="137"/>
        <end position="162"/>
    </location>
</feature>
<dbReference type="GO" id="GO:0005524">
    <property type="term" value="F:ATP binding"/>
    <property type="evidence" value="ECO:0007669"/>
    <property type="project" value="UniProtKB-KW"/>
</dbReference>
<dbReference type="Proteomes" id="UP000068137">
    <property type="component" value="Chromosome"/>
</dbReference>
<dbReference type="InterPro" id="IPR011527">
    <property type="entry name" value="ABC1_TM_dom"/>
</dbReference>
<reference evidence="10 11" key="1">
    <citation type="journal article" date="2015" name="Genome Announc.">
        <title>Complete Genome Sequences for Two Strains of a Novel Fastidious, Partially Acid-Fast, Gram-Positive Corynebacterineae Bacterium, Derived from Human Clinical Samples.</title>
        <authorList>
            <person name="Nicholson A.C."/>
            <person name="Bell M."/>
            <person name="Humrighouse B.W."/>
            <person name="McQuiston J.R."/>
        </authorList>
    </citation>
    <scope>NUCLEOTIDE SEQUENCE [LARGE SCALE GENOMIC DNA]</scope>
    <source>
        <strain evidence="10 11">X1698</strain>
    </source>
</reference>
<dbReference type="PROSITE" id="PS50929">
    <property type="entry name" value="ABC_TM1F"/>
    <property type="match status" value="1"/>
</dbReference>
<dbReference type="Pfam" id="PF00664">
    <property type="entry name" value="ABC_membrane"/>
    <property type="match status" value="1"/>
</dbReference>
<feature type="domain" description="ABC transporter" evidence="8">
    <location>
        <begin position="351"/>
        <end position="605"/>
    </location>
</feature>
<evidence type="ECO:0000313" key="11">
    <source>
        <dbReference type="Proteomes" id="UP000068137"/>
    </source>
</evidence>
<keyword evidence="4" id="KW-0067">ATP-binding</keyword>
<dbReference type="PANTHER" id="PTHR24221:SF590">
    <property type="entry name" value="COMPONENT LINKED WITH THE ASSEMBLY OF CYTOCHROME' TRANSPORT TRANSMEMBRANE ATP-BINDING PROTEIN ABC TRANSPORTER CYDD-RELATED"/>
    <property type="match status" value="1"/>
</dbReference>
<keyword evidence="2 7" id="KW-0812">Transmembrane</keyword>
<evidence type="ECO:0000256" key="5">
    <source>
        <dbReference type="ARBA" id="ARBA00022989"/>
    </source>
</evidence>
<proteinExistence type="predicted"/>
<keyword evidence="6 7" id="KW-0472">Membrane</keyword>
<evidence type="ECO:0000313" key="10">
    <source>
        <dbReference type="EMBL" id="ALE19224.1"/>
    </source>
</evidence>
<name>A0A0M3TBU2_9ACTN</name>